<dbReference type="Proteomes" id="UP001055104">
    <property type="component" value="Unassembled WGS sequence"/>
</dbReference>
<accession>A0AA37NKW2</accession>
<gene>
    <name evidence="1" type="ORF">CE91St7_01140</name>
</gene>
<comment type="caution">
    <text evidence="1">The sequence shown here is derived from an EMBL/GenBank/DDBJ whole genome shotgun (WGS) entry which is preliminary data.</text>
</comment>
<evidence type="ECO:0000313" key="2">
    <source>
        <dbReference type="Proteomes" id="UP001055104"/>
    </source>
</evidence>
<protein>
    <submittedName>
        <fullName evidence="1">Uncharacterized protein</fullName>
    </submittedName>
</protein>
<proteinExistence type="predicted"/>
<evidence type="ECO:0000313" key="1">
    <source>
        <dbReference type="EMBL" id="GKH79230.1"/>
    </source>
</evidence>
<reference evidence="1" key="1">
    <citation type="submission" date="2022-01" db="EMBL/GenBank/DDBJ databases">
        <title>Novel bile acid biosynthetic pathways are enriched in the microbiome of centenarians.</title>
        <authorList>
            <person name="Sato Y."/>
            <person name="Atarashi K."/>
            <person name="Plichta R.D."/>
            <person name="Arai Y."/>
            <person name="Sasajima S."/>
            <person name="Kearney M.S."/>
            <person name="Suda W."/>
            <person name="Takeshita K."/>
            <person name="Sasaki T."/>
            <person name="Okamoto S."/>
            <person name="Skelly N.A."/>
            <person name="Okamura Y."/>
            <person name="Vlamakis H."/>
            <person name="Li Y."/>
            <person name="Tanoue T."/>
            <person name="Takei H."/>
            <person name="Nittono H."/>
            <person name="Narushima S."/>
            <person name="Irie J."/>
            <person name="Itoh H."/>
            <person name="Moriya K."/>
            <person name="Sugiura Y."/>
            <person name="Suematsu M."/>
            <person name="Moritoki N."/>
            <person name="Shibata S."/>
            <person name="Littman R.D."/>
            <person name="Fischbach A.M."/>
            <person name="Uwamino Y."/>
            <person name="Inoue T."/>
            <person name="Honda A."/>
            <person name="Hattori M."/>
            <person name="Murai T."/>
            <person name="Xavier J.R."/>
            <person name="Hirose N."/>
            <person name="Honda K."/>
        </authorList>
    </citation>
    <scope>NUCLEOTIDE SEQUENCE</scope>
    <source>
        <strain evidence="1">CE91-St7</strain>
    </source>
</reference>
<dbReference type="EMBL" id="BQOB01000001">
    <property type="protein sequence ID" value="GKH79230.1"/>
    <property type="molecule type" value="Genomic_DNA"/>
</dbReference>
<dbReference type="AlphaFoldDB" id="A0AA37NKW2"/>
<organism evidence="1 2">
    <name type="scientific">Phocaeicola dorei</name>
    <dbReference type="NCBI Taxonomy" id="357276"/>
    <lineage>
        <taxon>Bacteria</taxon>
        <taxon>Pseudomonadati</taxon>
        <taxon>Bacteroidota</taxon>
        <taxon>Bacteroidia</taxon>
        <taxon>Bacteroidales</taxon>
        <taxon>Bacteroidaceae</taxon>
        <taxon>Phocaeicola</taxon>
    </lineage>
</organism>
<sequence>MKSYFFMKEKRWNGTDSGKTDLICKLTVDNILFLSEKRLPNVSNKKNAKYEEFIDLLSYGMLCGRTGSISDLSRRTADRYVS</sequence>
<name>A0AA37NKW2_9BACT</name>